<reference evidence="1 2" key="1">
    <citation type="submission" date="2017-09" db="EMBL/GenBank/DDBJ databases">
        <title>Depth-based differentiation of microbial function through sediment-hosted aquifers and enrichment of novel symbionts in the deep terrestrial subsurface.</title>
        <authorList>
            <person name="Probst A.J."/>
            <person name="Ladd B."/>
            <person name="Jarett J.K."/>
            <person name="Geller-Mcgrath D.E."/>
            <person name="Sieber C.M."/>
            <person name="Emerson J.B."/>
            <person name="Anantharaman K."/>
            <person name="Thomas B.C."/>
            <person name="Malmstrom R."/>
            <person name="Stieglmeier M."/>
            <person name="Klingl A."/>
            <person name="Woyke T."/>
            <person name="Ryan C.M."/>
            <person name="Banfield J.F."/>
        </authorList>
    </citation>
    <scope>NUCLEOTIDE SEQUENCE [LARGE SCALE GENOMIC DNA]</scope>
    <source>
        <strain evidence="1">CG11_big_fil_rev_8_21_14_0_20_39_10</strain>
    </source>
</reference>
<protein>
    <submittedName>
        <fullName evidence="1">Uncharacterized protein</fullName>
    </submittedName>
</protein>
<sequence length="321" mass="38210">MKKVVSEIFIDDLSRGLYNIHLDRKNYRICNVMKMLLLRSDFQNFLEKLEKEAVHQTEITGRGSDGNEIKRKIWAIDFHKAPALIRDYINKIADSEYFNNKNTSFKDYFYNISLFLLEQSYVDSFANHRNPNNIFSNIVFIDDNQNYPNITKNFFDQETFWRVFENAFYGDKEHNRKIKEKYGQHPSEITFGGSKYDELPKGHKIKMSRPKICQLVIDDTTEKSELIDYINKNWTDIEMSLKSLRPSREEKRITTSGNLLRDVDIFNKYQEYKKEGYKNPDVKVYSWLIRESPYKIEIEPNTIRKIVSLLLKELGEINTEK</sequence>
<proteinExistence type="predicted"/>
<dbReference type="EMBL" id="PCWW01000072">
    <property type="protein sequence ID" value="PIR12770.1"/>
    <property type="molecule type" value="Genomic_DNA"/>
</dbReference>
<comment type="caution">
    <text evidence="1">The sequence shown here is derived from an EMBL/GenBank/DDBJ whole genome shotgun (WGS) entry which is preliminary data.</text>
</comment>
<evidence type="ECO:0000313" key="1">
    <source>
        <dbReference type="EMBL" id="PIR12770.1"/>
    </source>
</evidence>
<gene>
    <name evidence="1" type="ORF">COV49_04310</name>
</gene>
<dbReference type="Proteomes" id="UP000230869">
    <property type="component" value="Unassembled WGS sequence"/>
</dbReference>
<evidence type="ECO:0000313" key="2">
    <source>
        <dbReference type="Proteomes" id="UP000230869"/>
    </source>
</evidence>
<name>A0A2M6K878_9BACT</name>
<accession>A0A2M6K878</accession>
<organism evidence="1 2">
    <name type="scientific">Candidatus Falkowbacteria bacterium CG11_big_fil_rev_8_21_14_0_20_39_10</name>
    <dbReference type="NCBI Taxonomy" id="1974570"/>
    <lineage>
        <taxon>Bacteria</taxon>
        <taxon>Candidatus Falkowiibacteriota</taxon>
    </lineage>
</organism>
<dbReference type="AlphaFoldDB" id="A0A2M6K878"/>